<dbReference type="EMBL" id="HBEG01039581">
    <property type="protein sequence ID" value="CAD8379133.1"/>
    <property type="molecule type" value="Transcribed_RNA"/>
</dbReference>
<sequence>MPSKWRRSSPAGEIAVVSTTEGALIVAEPESKAAYKEPTAPVLLGSGTTARAASSKEAVNAGAAIPATSGGCAAPLVIDADAPLAEGVRALILHHLQRVASTGAPELSEGQTELLEYHVARLAAYANKVVQTLSFATRLFAGPSDTEAAADADSAGGGATCHGGPILPHDGRGGVAAAGDAATMAAGEPIDAVAHAGAAEPRRPRKPLKLSDAEILSLYRTAQMEAAIEADWRGIQGPSPRKRGGGDSAAALLFPNLTKLQL</sequence>
<reference evidence="1" key="1">
    <citation type="submission" date="2021-01" db="EMBL/GenBank/DDBJ databases">
        <authorList>
            <person name="Corre E."/>
            <person name="Pelletier E."/>
            <person name="Niang G."/>
            <person name="Scheremetjew M."/>
            <person name="Finn R."/>
            <person name="Kale V."/>
            <person name="Holt S."/>
            <person name="Cochrane G."/>
            <person name="Meng A."/>
            <person name="Brown T."/>
            <person name="Cohen L."/>
        </authorList>
    </citation>
    <scope>NUCLEOTIDE SEQUENCE</scope>
    <source>
        <strain evidence="1">Pbaha01</strain>
    </source>
</reference>
<evidence type="ECO:0000313" key="1">
    <source>
        <dbReference type="EMBL" id="CAD8379133.1"/>
    </source>
</evidence>
<proteinExistence type="predicted"/>
<name>A0A7S0AZM0_9DINO</name>
<dbReference type="AlphaFoldDB" id="A0A7S0AZM0"/>
<gene>
    <name evidence="1" type="ORF">PBAH0796_LOCUS24146</name>
</gene>
<accession>A0A7S0AZM0</accession>
<organism evidence="1">
    <name type="scientific">Pyrodinium bahamense</name>
    <dbReference type="NCBI Taxonomy" id="73915"/>
    <lineage>
        <taxon>Eukaryota</taxon>
        <taxon>Sar</taxon>
        <taxon>Alveolata</taxon>
        <taxon>Dinophyceae</taxon>
        <taxon>Gonyaulacales</taxon>
        <taxon>Pyrocystaceae</taxon>
        <taxon>Pyrodinium</taxon>
    </lineage>
</organism>
<protein>
    <submittedName>
        <fullName evidence="1">Uncharacterized protein</fullName>
    </submittedName>
</protein>